<dbReference type="FunFam" id="3.40.50.300:FF:000016">
    <property type="entry name" value="Oligopeptide ABC transporter ATP-binding component"/>
    <property type="match status" value="1"/>
</dbReference>
<evidence type="ECO:0000256" key="3">
    <source>
        <dbReference type="ARBA" id="ARBA00022741"/>
    </source>
</evidence>
<dbReference type="InterPro" id="IPR017871">
    <property type="entry name" value="ABC_transporter-like_CS"/>
</dbReference>
<comment type="caution">
    <text evidence="6">The sequence shown here is derived from an EMBL/GenBank/DDBJ whole genome shotgun (WGS) entry which is preliminary data.</text>
</comment>
<evidence type="ECO:0000256" key="1">
    <source>
        <dbReference type="ARBA" id="ARBA00005417"/>
    </source>
</evidence>
<evidence type="ECO:0000259" key="5">
    <source>
        <dbReference type="PROSITE" id="PS50893"/>
    </source>
</evidence>
<dbReference type="PROSITE" id="PS00211">
    <property type="entry name" value="ABC_TRANSPORTER_1"/>
    <property type="match status" value="1"/>
</dbReference>
<dbReference type="InterPro" id="IPR027417">
    <property type="entry name" value="P-loop_NTPase"/>
</dbReference>
<dbReference type="Pfam" id="PF00005">
    <property type="entry name" value="ABC_tran"/>
    <property type="match status" value="1"/>
</dbReference>
<keyword evidence="4 6" id="KW-0067">ATP-binding</keyword>
<dbReference type="CDD" id="cd03257">
    <property type="entry name" value="ABC_NikE_OppD_transporters"/>
    <property type="match status" value="1"/>
</dbReference>
<proteinExistence type="inferred from homology"/>
<dbReference type="AlphaFoldDB" id="A0A829R387"/>
<protein>
    <submittedName>
        <fullName evidence="6">Oligopeptide ABC transporter ATP-binding protein</fullName>
    </submittedName>
</protein>
<accession>A0A829R387</accession>
<dbReference type="PANTHER" id="PTHR43776:SF7">
    <property type="entry name" value="D,D-DIPEPTIDE TRANSPORT ATP-BINDING PROTEIN DDPF-RELATED"/>
    <property type="match status" value="1"/>
</dbReference>
<dbReference type="InterPro" id="IPR050319">
    <property type="entry name" value="ABC_transp_ATP-bind"/>
</dbReference>
<dbReference type="Pfam" id="PF08352">
    <property type="entry name" value="oligo_HPY"/>
    <property type="match status" value="1"/>
</dbReference>
<comment type="similarity">
    <text evidence="1">Belongs to the ABC transporter superfamily.</text>
</comment>
<dbReference type="InterPro" id="IPR003593">
    <property type="entry name" value="AAA+_ATPase"/>
</dbReference>
<keyword evidence="3" id="KW-0547">Nucleotide-binding</keyword>
<reference evidence="6 7" key="1">
    <citation type="submission" date="2012-12" db="EMBL/GenBank/DDBJ databases">
        <title>Novel taxa of Listeriaceae from agricultural environments in the United States.</title>
        <authorList>
            <person name="den Bakker H.C."/>
            <person name="Allred A."/>
            <person name="Warchocki S."/>
            <person name="Wright E.M."/>
            <person name="Burrell A."/>
            <person name="Nightingale K.K."/>
            <person name="Kephart D."/>
            <person name="Wiedmann M."/>
        </authorList>
    </citation>
    <scope>NUCLEOTIDE SEQUENCE [LARGE SCALE GENOMIC DNA]</scope>
    <source>
        <strain evidence="6 7">FSL F6-1183</strain>
    </source>
</reference>
<dbReference type="PROSITE" id="PS50893">
    <property type="entry name" value="ABC_TRANSPORTER_2"/>
    <property type="match status" value="1"/>
</dbReference>
<dbReference type="Gene3D" id="3.40.50.300">
    <property type="entry name" value="P-loop containing nucleotide triphosphate hydrolases"/>
    <property type="match status" value="1"/>
</dbReference>
<sequence>MKKMSERISVATEKEKGGSLPSEALISVQDLTVTFRKGRQIIEAVNNISFDILPGKTVGLVGESGSGKTTTGRAIARIGQITAGDIRFQGHSIQHFSRKQRTEFRRQVQMVFQDPFESLNPRQKVADIIAEGIDNFSLASSKQERLSKIIGLLEQVGLPMDAIDRFPHEFSGGQRQRISIARALAVNAQFLILDEPISSLDVSIQAQIINLLKTIQEEQQLTYLFIAHDLSMVHYISDQIVVMYQGRIVEIGSADDVYYRARHPYTQALLSSVPQADPIYEQQKKILSYQKESFSKNARLVEEVPGHWVLRE</sequence>
<dbReference type="InterPro" id="IPR013563">
    <property type="entry name" value="Oligopep_ABC_C"/>
</dbReference>
<dbReference type="GO" id="GO:0015833">
    <property type="term" value="P:peptide transport"/>
    <property type="evidence" value="ECO:0007669"/>
    <property type="project" value="InterPro"/>
</dbReference>
<dbReference type="EMBL" id="AODG01000015">
    <property type="protein sequence ID" value="EUJ26599.1"/>
    <property type="molecule type" value="Genomic_DNA"/>
</dbReference>
<gene>
    <name evidence="6" type="ORF">LMUR_12341</name>
</gene>
<dbReference type="GO" id="GO:0055085">
    <property type="term" value="P:transmembrane transport"/>
    <property type="evidence" value="ECO:0007669"/>
    <property type="project" value="UniProtKB-ARBA"/>
</dbReference>
<keyword evidence="2" id="KW-0813">Transport</keyword>
<name>A0A829R387_LISGR</name>
<dbReference type="Proteomes" id="UP000019251">
    <property type="component" value="Unassembled WGS sequence"/>
</dbReference>
<dbReference type="PANTHER" id="PTHR43776">
    <property type="entry name" value="TRANSPORT ATP-BINDING PROTEIN"/>
    <property type="match status" value="1"/>
</dbReference>
<dbReference type="SMART" id="SM00382">
    <property type="entry name" value="AAA"/>
    <property type="match status" value="1"/>
</dbReference>
<organism evidence="6 7">
    <name type="scientific">Listeria grayi FSL F6-1183</name>
    <dbReference type="NCBI Taxonomy" id="1265827"/>
    <lineage>
        <taxon>Bacteria</taxon>
        <taxon>Bacillati</taxon>
        <taxon>Bacillota</taxon>
        <taxon>Bacilli</taxon>
        <taxon>Bacillales</taxon>
        <taxon>Listeriaceae</taxon>
        <taxon>Listeria</taxon>
    </lineage>
</organism>
<dbReference type="InterPro" id="IPR003439">
    <property type="entry name" value="ABC_transporter-like_ATP-bd"/>
</dbReference>
<dbReference type="GO" id="GO:0016887">
    <property type="term" value="F:ATP hydrolysis activity"/>
    <property type="evidence" value="ECO:0007669"/>
    <property type="project" value="InterPro"/>
</dbReference>
<feature type="domain" description="ABC transporter" evidence="5">
    <location>
        <begin position="26"/>
        <end position="270"/>
    </location>
</feature>
<evidence type="ECO:0000313" key="7">
    <source>
        <dbReference type="Proteomes" id="UP000019251"/>
    </source>
</evidence>
<dbReference type="SUPFAM" id="SSF52540">
    <property type="entry name" value="P-loop containing nucleoside triphosphate hydrolases"/>
    <property type="match status" value="1"/>
</dbReference>
<evidence type="ECO:0000256" key="4">
    <source>
        <dbReference type="ARBA" id="ARBA00022840"/>
    </source>
</evidence>
<evidence type="ECO:0000313" key="6">
    <source>
        <dbReference type="EMBL" id="EUJ26599.1"/>
    </source>
</evidence>
<evidence type="ECO:0000256" key="2">
    <source>
        <dbReference type="ARBA" id="ARBA00022448"/>
    </source>
</evidence>
<dbReference type="GO" id="GO:0005524">
    <property type="term" value="F:ATP binding"/>
    <property type="evidence" value="ECO:0007669"/>
    <property type="project" value="UniProtKB-KW"/>
</dbReference>